<keyword evidence="1" id="KW-0732">Signal</keyword>
<dbReference type="RefSeq" id="XP_025548060.1">
    <property type="nucleotide sequence ID" value="XM_025697244.1"/>
</dbReference>
<evidence type="ECO:0000256" key="1">
    <source>
        <dbReference type="SAM" id="SignalP"/>
    </source>
</evidence>
<accession>A0A395HMQ8</accession>
<gene>
    <name evidence="2" type="ORF">BO97DRAFT_428006</name>
</gene>
<organism evidence="2 3">
    <name type="scientific">Aspergillus homomorphus (strain CBS 101889)</name>
    <dbReference type="NCBI Taxonomy" id="1450537"/>
    <lineage>
        <taxon>Eukaryota</taxon>
        <taxon>Fungi</taxon>
        <taxon>Dikarya</taxon>
        <taxon>Ascomycota</taxon>
        <taxon>Pezizomycotina</taxon>
        <taxon>Eurotiomycetes</taxon>
        <taxon>Eurotiomycetidae</taxon>
        <taxon>Eurotiales</taxon>
        <taxon>Aspergillaceae</taxon>
        <taxon>Aspergillus</taxon>
        <taxon>Aspergillus subgen. Circumdati</taxon>
    </lineage>
</organism>
<feature type="signal peptide" evidence="1">
    <location>
        <begin position="1"/>
        <end position="21"/>
    </location>
</feature>
<proteinExistence type="predicted"/>
<dbReference type="Proteomes" id="UP000248961">
    <property type="component" value="Unassembled WGS sequence"/>
</dbReference>
<keyword evidence="3" id="KW-1185">Reference proteome</keyword>
<dbReference type="EMBL" id="KZ824309">
    <property type="protein sequence ID" value="RAL08906.1"/>
    <property type="molecule type" value="Genomic_DNA"/>
</dbReference>
<dbReference type="VEuPathDB" id="FungiDB:BO97DRAFT_428006"/>
<sequence>MKTSIISLLAYLGYISLTANGFSHQFTTLEQGSKDKIGAPHASETVVGGHEDCESRRRLQFAVTGDTRSVAPMGSIATVAETDEEWRRMVAPSSHGS</sequence>
<evidence type="ECO:0000313" key="2">
    <source>
        <dbReference type="EMBL" id="RAL08906.1"/>
    </source>
</evidence>
<dbReference type="AlphaFoldDB" id="A0A395HMQ8"/>
<evidence type="ECO:0000313" key="3">
    <source>
        <dbReference type="Proteomes" id="UP000248961"/>
    </source>
</evidence>
<protein>
    <submittedName>
        <fullName evidence="2">Uncharacterized protein</fullName>
    </submittedName>
</protein>
<dbReference type="GeneID" id="37201533"/>
<name>A0A395HMQ8_ASPHC</name>
<reference evidence="2 3" key="1">
    <citation type="submission" date="2018-02" db="EMBL/GenBank/DDBJ databases">
        <title>The genomes of Aspergillus section Nigri reveals drivers in fungal speciation.</title>
        <authorList>
            <consortium name="DOE Joint Genome Institute"/>
            <person name="Vesth T.C."/>
            <person name="Nybo J."/>
            <person name="Theobald S."/>
            <person name="Brandl J."/>
            <person name="Frisvad J.C."/>
            <person name="Nielsen K.F."/>
            <person name="Lyhne E.K."/>
            <person name="Kogle M.E."/>
            <person name="Kuo A."/>
            <person name="Riley R."/>
            <person name="Clum A."/>
            <person name="Nolan M."/>
            <person name="Lipzen A."/>
            <person name="Salamov A."/>
            <person name="Henrissat B."/>
            <person name="Wiebenga A."/>
            <person name="De vries R.P."/>
            <person name="Grigoriev I.V."/>
            <person name="Mortensen U.H."/>
            <person name="Andersen M.R."/>
            <person name="Baker S.E."/>
        </authorList>
    </citation>
    <scope>NUCLEOTIDE SEQUENCE [LARGE SCALE GENOMIC DNA]</scope>
    <source>
        <strain evidence="2 3">CBS 101889</strain>
    </source>
</reference>
<feature type="chain" id="PRO_5017237288" evidence="1">
    <location>
        <begin position="22"/>
        <end position="97"/>
    </location>
</feature>